<sequence length="556" mass="61911">MSSGGSRYIEEASLDAIRRFQNMLDEDDESDYRVVSTTQQRLDLLLSSPDEIIDVSKPSRIRKTIESSRVTTTFTQRVIEGNGFTLALLLASCILFYLWKHTGKHQHTAKAKTKSPSRETEEKKVSDTISSHAQEPRLHKAVSFRESTGQQDSSFEPRDRHCVGEGEVPPLRAEALQTSQTDTLTMGDNSTATGINVPENSLGTNSLGSNSDLVRSNDASSQIVLQTDVDGSDKTQLLTKLVRDIKLAEDFLAENGLDRSLAQQLAVSMTTSEAAAESQRQLEAQRMMMDHHQRTLDRQLSQRQHEESLHASKYDPNWTEKLEKKRDLCWSTTTRIVFEVLVIHYLSMILKPVMNSFTSQSYLSFQELGRLAIYAICDCGSSTDGIVSSPVSTALFSTPRTLVLFDYIGLNYILAMDAGLCYGHCLLSFGCTAVCVAAIHQGLRILSAPFLVHQIVNVASLALLFGGPNISLEALVSFSKIHMLGIGLLCIFGMVQWNFSNCRRRVQHACKSPTAFPENLETSMQQLDTLYMQLCLVRYAMVTVFCATLFMRGELT</sequence>
<evidence type="ECO:0000256" key="2">
    <source>
        <dbReference type="SAM" id="Phobius"/>
    </source>
</evidence>
<keyword evidence="2" id="KW-1133">Transmembrane helix</keyword>
<dbReference type="Proteomes" id="UP001295423">
    <property type="component" value="Unassembled WGS sequence"/>
</dbReference>
<feature type="compositionally biased region" description="Low complexity" evidence="1">
    <location>
        <begin position="200"/>
        <end position="211"/>
    </location>
</feature>
<accession>A0AAD2JM61</accession>
<gene>
    <name evidence="3" type="ORF">CYCCA115_LOCUS19947</name>
</gene>
<evidence type="ECO:0000256" key="1">
    <source>
        <dbReference type="SAM" id="MobiDB-lite"/>
    </source>
</evidence>
<reference evidence="3" key="1">
    <citation type="submission" date="2023-08" db="EMBL/GenBank/DDBJ databases">
        <authorList>
            <person name="Audoor S."/>
            <person name="Bilcke G."/>
        </authorList>
    </citation>
    <scope>NUCLEOTIDE SEQUENCE</scope>
</reference>
<keyword evidence="2" id="KW-0812">Transmembrane</keyword>
<feature type="transmembrane region" description="Helical" evidence="2">
    <location>
        <begin position="530"/>
        <end position="551"/>
    </location>
</feature>
<keyword evidence="2" id="KW-0472">Membrane</keyword>
<evidence type="ECO:0000313" key="4">
    <source>
        <dbReference type="Proteomes" id="UP001295423"/>
    </source>
</evidence>
<feature type="compositionally biased region" description="Basic and acidic residues" evidence="1">
    <location>
        <begin position="155"/>
        <end position="164"/>
    </location>
</feature>
<protein>
    <submittedName>
        <fullName evidence="3">Uncharacterized protein</fullName>
    </submittedName>
</protein>
<evidence type="ECO:0000313" key="3">
    <source>
        <dbReference type="EMBL" id="CAJ1962973.1"/>
    </source>
</evidence>
<feature type="transmembrane region" description="Helical" evidence="2">
    <location>
        <begin position="420"/>
        <end position="439"/>
    </location>
</feature>
<feature type="transmembrane region" description="Helical" evidence="2">
    <location>
        <begin position="445"/>
        <end position="466"/>
    </location>
</feature>
<organism evidence="3 4">
    <name type="scientific">Cylindrotheca closterium</name>
    <dbReference type="NCBI Taxonomy" id="2856"/>
    <lineage>
        <taxon>Eukaryota</taxon>
        <taxon>Sar</taxon>
        <taxon>Stramenopiles</taxon>
        <taxon>Ochrophyta</taxon>
        <taxon>Bacillariophyta</taxon>
        <taxon>Bacillariophyceae</taxon>
        <taxon>Bacillariophycidae</taxon>
        <taxon>Bacillariales</taxon>
        <taxon>Bacillariaceae</taxon>
        <taxon>Cylindrotheca</taxon>
    </lineage>
</organism>
<feature type="transmembrane region" description="Helical" evidence="2">
    <location>
        <begin position="478"/>
        <end position="497"/>
    </location>
</feature>
<feature type="region of interest" description="Disordered" evidence="1">
    <location>
        <begin position="107"/>
        <end position="171"/>
    </location>
</feature>
<dbReference type="EMBL" id="CAKOGP040002125">
    <property type="protein sequence ID" value="CAJ1962973.1"/>
    <property type="molecule type" value="Genomic_DNA"/>
</dbReference>
<feature type="compositionally biased region" description="Basic and acidic residues" evidence="1">
    <location>
        <begin position="116"/>
        <end position="126"/>
    </location>
</feature>
<name>A0AAD2JM61_9STRA</name>
<feature type="region of interest" description="Disordered" evidence="1">
    <location>
        <begin position="194"/>
        <end position="214"/>
    </location>
</feature>
<keyword evidence="4" id="KW-1185">Reference proteome</keyword>
<dbReference type="AlphaFoldDB" id="A0AAD2JM61"/>
<feature type="compositionally biased region" description="Polar residues" evidence="1">
    <location>
        <begin position="145"/>
        <end position="154"/>
    </location>
</feature>
<comment type="caution">
    <text evidence="3">The sequence shown here is derived from an EMBL/GenBank/DDBJ whole genome shotgun (WGS) entry which is preliminary data.</text>
</comment>
<proteinExistence type="predicted"/>